<accession>A0ABS2DJU4</accession>
<gene>
    <name evidence="2" type="ORF">JR050_13945</name>
</gene>
<reference evidence="2 3" key="1">
    <citation type="submission" date="2021-02" db="EMBL/GenBank/DDBJ databases">
        <title>Bacillus sp. RD4P76, an endophyte from a halophyte.</title>
        <authorList>
            <person name="Sun J.-Q."/>
        </authorList>
    </citation>
    <scope>NUCLEOTIDE SEQUENCE [LARGE SCALE GENOMIC DNA]</scope>
    <source>
        <strain evidence="2 3">RD4P76</strain>
    </source>
</reference>
<organism evidence="2 3">
    <name type="scientific">Bacillus suaedaesalsae</name>
    <dbReference type="NCBI Taxonomy" id="2810349"/>
    <lineage>
        <taxon>Bacteria</taxon>
        <taxon>Bacillati</taxon>
        <taxon>Bacillota</taxon>
        <taxon>Bacilli</taxon>
        <taxon>Bacillales</taxon>
        <taxon>Bacillaceae</taxon>
        <taxon>Bacillus</taxon>
    </lineage>
</organism>
<feature type="transmembrane region" description="Helical" evidence="1">
    <location>
        <begin position="45"/>
        <end position="67"/>
    </location>
</feature>
<keyword evidence="1" id="KW-0472">Membrane</keyword>
<keyword evidence="1" id="KW-0812">Transmembrane</keyword>
<evidence type="ECO:0000313" key="2">
    <source>
        <dbReference type="EMBL" id="MBM6618767.1"/>
    </source>
</evidence>
<evidence type="ECO:0000256" key="1">
    <source>
        <dbReference type="SAM" id="Phobius"/>
    </source>
</evidence>
<dbReference type="EMBL" id="JAFELM010000035">
    <property type="protein sequence ID" value="MBM6618767.1"/>
    <property type="molecule type" value="Genomic_DNA"/>
</dbReference>
<evidence type="ECO:0000313" key="3">
    <source>
        <dbReference type="Proteomes" id="UP001518925"/>
    </source>
</evidence>
<name>A0ABS2DJU4_9BACI</name>
<proteinExistence type="predicted"/>
<dbReference type="Proteomes" id="UP001518925">
    <property type="component" value="Unassembled WGS sequence"/>
</dbReference>
<keyword evidence="3" id="KW-1185">Reference proteome</keyword>
<dbReference type="RefSeq" id="WP_204204117.1">
    <property type="nucleotide sequence ID" value="NZ_JAFELM010000035.1"/>
</dbReference>
<evidence type="ECO:0008006" key="4">
    <source>
        <dbReference type="Google" id="ProtNLM"/>
    </source>
</evidence>
<keyword evidence="1" id="KW-1133">Transmembrane helix</keyword>
<protein>
    <recommendedName>
        <fullName evidence="4">DUF4367 domain-containing protein</fullName>
    </recommendedName>
</protein>
<comment type="caution">
    <text evidence="2">The sequence shown here is derived from an EMBL/GenBank/DDBJ whole genome shotgun (WGS) entry which is preliminary data.</text>
</comment>
<sequence>MENKLNNLKDSMMKTVYSDFSFDENNKKDVYKNLRKRKRIFHFTLKSYVSAAALSLLIVGLIGSILFQTGVVSSNLFYEFPGEEQLENNKLLQTYHLPIKLPTYLPFELNDVKVETMYVGEIDLTKDPPETQLDDPKANLRKIVYESTDNKKPKTLEILIHDAATTTFVGAGVNNEKLEDGSEAKYSANENLEGLLWENEGIIYEITLHHGFPKEQEGLLTKNELIEIANSFERFRP</sequence>